<keyword evidence="5 7" id="KW-0472">Membrane</keyword>
<comment type="similarity">
    <text evidence="2">Belongs to the drug/metabolite transporter (DMT) superfamily. Plant drug/metabolite exporter (P-DME) (TC 2.A.7.4) family.</text>
</comment>
<protein>
    <recommendedName>
        <fullName evidence="8">EamA domain-containing protein</fullName>
    </recommendedName>
</protein>
<feature type="transmembrane region" description="Helical" evidence="7">
    <location>
        <begin position="199"/>
        <end position="218"/>
    </location>
</feature>
<dbReference type="InterPro" id="IPR030184">
    <property type="entry name" value="WAT1-related"/>
</dbReference>
<feature type="domain" description="EamA" evidence="8">
    <location>
        <begin position="296"/>
        <end position="428"/>
    </location>
</feature>
<keyword evidence="10" id="KW-1185">Reference proteome</keyword>
<evidence type="ECO:0000256" key="3">
    <source>
        <dbReference type="ARBA" id="ARBA00022692"/>
    </source>
</evidence>
<feature type="transmembrane region" description="Helical" evidence="7">
    <location>
        <begin position="167"/>
        <end position="187"/>
    </location>
</feature>
<keyword evidence="4 7" id="KW-1133">Transmembrane helix</keyword>
<feature type="region of interest" description="Disordered" evidence="6">
    <location>
        <begin position="617"/>
        <end position="663"/>
    </location>
</feature>
<organism evidence="9 10">
    <name type="scientific">Cannabis sativa</name>
    <name type="common">Hemp</name>
    <name type="synonym">Marijuana</name>
    <dbReference type="NCBI Taxonomy" id="3483"/>
    <lineage>
        <taxon>Eukaryota</taxon>
        <taxon>Viridiplantae</taxon>
        <taxon>Streptophyta</taxon>
        <taxon>Embryophyta</taxon>
        <taxon>Tracheophyta</taxon>
        <taxon>Spermatophyta</taxon>
        <taxon>Magnoliopsida</taxon>
        <taxon>eudicotyledons</taxon>
        <taxon>Gunneridae</taxon>
        <taxon>Pentapetalae</taxon>
        <taxon>rosids</taxon>
        <taxon>fabids</taxon>
        <taxon>Rosales</taxon>
        <taxon>Cannabaceae</taxon>
        <taxon>Cannabis</taxon>
    </lineage>
</organism>
<sequence>MFKVPVLPTVGMLMAECAQVGLMMVSKAAMSDGMSNIIFIFYSNALASLILLPSSLLFHRSQRPSLTFSIIGGFLLLGLLGSPTLGTALLNLIPGFTYILAVTLRMETLNWRSSSSQAKSIGTIILILGAFIVTLYKGPSLSMASSSSSSSSSNLSYTELLFQQPNWVLGGLLLTADCVSASAWLIVQASILKQYPAELIMVLFYCFFVAILSAVFGLVLERDLSAWSLKSKLRFSAVVYSIAWINHNCCWVLLCNVGEIQRVTDQCLLKEGGIFQKILECIPFGAMVTMEACTIILTIWAKTVITNGMSPFVFVVYTHALSSIFLIPFSFFYHRNDRNDEEPVVFNLNLFLRLFLLGLTGITIPQNLAFLGLSYSSPIVVCAMGLTFPSLSFLLSILLRTTKVNWRSRSFQTKVCGTIVSLVGATMVELYMGPLIKHSSSSLHVPMLLAAKKFLIFSSNNTQYWVLGGLLLAAANLCVSFWNTLQAGTVKQYPQVMKVASFYSTIGTLQSALLSALIFERDLNAWKLDLNTTQLLLIVLTASFMGVIRSCVHLWCMKMKGPLYVPMFKPFGVVFATIFGTSLPASTLRYGSVIGTAIVGMGYFTVMWGQLNHEDEVSSNSNNTKQYDVESPPQEYINDDDDDDDDDNNIKTPLLKPQQNYVQ</sequence>
<feature type="transmembrane region" description="Helical" evidence="7">
    <location>
        <begin position="535"/>
        <end position="556"/>
    </location>
</feature>
<feature type="compositionally biased region" description="Acidic residues" evidence="6">
    <location>
        <begin position="637"/>
        <end position="647"/>
    </location>
</feature>
<evidence type="ECO:0000256" key="6">
    <source>
        <dbReference type="SAM" id="MobiDB-lite"/>
    </source>
</evidence>
<feature type="transmembrane region" description="Helical" evidence="7">
    <location>
        <begin position="64"/>
        <end position="82"/>
    </location>
</feature>
<dbReference type="Proteomes" id="UP000583929">
    <property type="component" value="Unassembled WGS sequence"/>
</dbReference>
<gene>
    <name evidence="9" type="ORF">G4B88_010952</name>
</gene>
<feature type="transmembrane region" description="Helical" evidence="7">
    <location>
        <begin position="118"/>
        <end position="136"/>
    </location>
</feature>
<reference evidence="9 10" key="1">
    <citation type="journal article" date="2020" name="bioRxiv">
        <title>Sequence and annotation of 42 cannabis genomes reveals extensive copy number variation in cannabinoid synthesis and pathogen resistance genes.</title>
        <authorList>
            <person name="Mckernan K.J."/>
            <person name="Helbert Y."/>
            <person name="Kane L.T."/>
            <person name="Ebling H."/>
            <person name="Zhang L."/>
            <person name="Liu B."/>
            <person name="Eaton Z."/>
            <person name="Mclaughlin S."/>
            <person name="Kingan S."/>
            <person name="Baybayan P."/>
            <person name="Concepcion G."/>
            <person name="Jordan M."/>
            <person name="Riva A."/>
            <person name="Barbazuk W."/>
            <person name="Harkins T."/>
        </authorList>
    </citation>
    <scope>NUCLEOTIDE SEQUENCE [LARGE SCALE GENOMIC DNA]</scope>
    <source>
        <strain evidence="10">cv. Jamaican Lion 4</strain>
        <tissue evidence="9">Leaf</tissue>
    </source>
</reference>
<keyword evidence="3 7" id="KW-0812">Transmembrane</keyword>
<evidence type="ECO:0000256" key="4">
    <source>
        <dbReference type="ARBA" id="ARBA00022989"/>
    </source>
</evidence>
<dbReference type="InterPro" id="IPR000620">
    <property type="entry name" value="EamA_dom"/>
</dbReference>
<dbReference type="GO" id="GO:0016020">
    <property type="term" value="C:membrane"/>
    <property type="evidence" value="ECO:0007669"/>
    <property type="project" value="UniProtKB-SubCell"/>
</dbReference>
<feature type="transmembrane region" description="Helical" evidence="7">
    <location>
        <begin position="589"/>
        <end position="609"/>
    </location>
</feature>
<feature type="transmembrane region" description="Helical" evidence="7">
    <location>
        <begin position="563"/>
        <end position="583"/>
    </location>
</feature>
<feature type="transmembrane region" description="Helical" evidence="7">
    <location>
        <begin position="312"/>
        <end position="332"/>
    </location>
</feature>
<feature type="transmembrane region" description="Helical" evidence="7">
    <location>
        <begin position="238"/>
        <end position="257"/>
    </location>
</feature>
<dbReference type="GO" id="GO:0022857">
    <property type="term" value="F:transmembrane transporter activity"/>
    <property type="evidence" value="ECO:0007669"/>
    <property type="project" value="InterPro"/>
</dbReference>
<feature type="transmembrane region" description="Helical" evidence="7">
    <location>
        <begin position="278"/>
        <end position="300"/>
    </location>
</feature>
<evidence type="ECO:0000313" key="9">
    <source>
        <dbReference type="EMBL" id="KAF4395488.1"/>
    </source>
</evidence>
<evidence type="ECO:0000256" key="7">
    <source>
        <dbReference type="SAM" id="Phobius"/>
    </source>
</evidence>
<feature type="transmembrane region" description="Helical" evidence="7">
    <location>
        <begin position="344"/>
        <end position="364"/>
    </location>
</feature>
<feature type="transmembrane region" description="Helical" evidence="7">
    <location>
        <begin position="376"/>
        <end position="399"/>
    </location>
</feature>
<feature type="transmembrane region" description="Helical" evidence="7">
    <location>
        <begin position="33"/>
        <end position="52"/>
    </location>
</feature>
<dbReference type="Pfam" id="PF00892">
    <property type="entry name" value="EamA"/>
    <property type="match status" value="1"/>
</dbReference>
<name>A0A7J6HL99_CANSA</name>
<accession>A0A7J6HL99</accession>
<dbReference type="AlphaFoldDB" id="A0A7J6HL99"/>
<comment type="subcellular location">
    <subcellularLocation>
        <location evidence="1">Membrane</location>
        <topology evidence="1">Multi-pass membrane protein</topology>
    </subcellularLocation>
</comment>
<feature type="transmembrane region" description="Helical" evidence="7">
    <location>
        <begin position="497"/>
        <end position="519"/>
    </location>
</feature>
<dbReference type="EMBL" id="JAATIQ010000040">
    <property type="protein sequence ID" value="KAF4395488.1"/>
    <property type="molecule type" value="Genomic_DNA"/>
</dbReference>
<evidence type="ECO:0000256" key="1">
    <source>
        <dbReference type="ARBA" id="ARBA00004141"/>
    </source>
</evidence>
<dbReference type="PANTHER" id="PTHR31218">
    <property type="entry name" value="WAT1-RELATED PROTEIN"/>
    <property type="match status" value="1"/>
</dbReference>
<evidence type="ECO:0000313" key="10">
    <source>
        <dbReference type="Proteomes" id="UP000583929"/>
    </source>
</evidence>
<proteinExistence type="inferred from homology"/>
<evidence type="ECO:0000256" key="2">
    <source>
        <dbReference type="ARBA" id="ARBA00007635"/>
    </source>
</evidence>
<evidence type="ECO:0000259" key="8">
    <source>
        <dbReference type="Pfam" id="PF00892"/>
    </source>
</evidence>
<feature type="transmembrane region" description="Helical" evidence="7">
    <location>
        <begin position="411"/>
        <end position="432"/>
    </location>
</feature>
<evidence type="ECO:0000256" key="5">
    <source>
        <dbReference type="ARBA" id="ARBA00023136"/>
    </source>
</evidence>
<comment type="caution">
    <text evidence="9">The sequence shown here is derived from an EMBL/GenBank/DDBJ whole genome shotgun (WGS) entry which is preliminary data.</text>
</comment>
<feature type="transmembrane region" description="Helical" evidence="7">
    <location>
        <begin position="464"/>
        <end position="485"/>
    </location>
</feature>